<dbReference type="RefSeq" id="XP_003741114.1">
    <property type="nucleotide sequence ID" value="XM_003741066.2"/>
</dbReference>
<dbReference type="KEGG" id="goe:100900161"/>
<dbReference type="Gene3D" id="3.40.50.880">
    <property type="match status" value="1"/>
</dbReference>
<dbReference type="InterPro" id="IPR029062">
    <property type="entry name" value="Class_I_gatase-like"/>
</dbReference>
<accession>A0AAJ6QR63</accession>
<dbReference type="AlphaFoldDB" id="A0AAJ6QR63"/>
<protein>
    <submittedName>
        <fullName evidence="2">ES1 protein homolog, mitochondrial</fullName>
    </submittedName>
</protein>
<evidence type="ECO:0000313" key="2">
    <source>
        <dbReference type="RefSeq" id="XP_003741114.1"/>
    </source>
</evidence>
<dbReference type="GO" id="GO:0005739">
    <property type="term" value="C:mitochondrion"/>
    <property type="evidence" value="ECO:0007669"/>
    <property type="project" value="TreeGrafter"/>
</dbReference>
<dbReference type="SUPFAM" id="SSF52317">
    <property type="entry name" value="Class I glutamine amidotransferase-like"/>
    <property type="match status" value="1"/>
</dbReference>
<evidence type="ECO:0000313" key="1">
    <source>
        <dbReference type="Proteomes" id="UP000694867"/>
    </source>
</evidence>
<dbReference type="Proteomes" id="UP000694867">
    <property type="component" value="Unplaced"/>
</dbReference>
<keyword evidence="1" id="KW-1185">Reference proteome</keyword>
<dbReference type="PANTHER" id="PTHR10224:SF17">
    <property type="entry name" value="DJ-1_PFPI DOMAIN-CONTAINING PROTEIN"/>
    <property type="match status" value="1"/>
</dbReference>
<proteinExistence type="predicted"/>
<dbReference type="NCBIfam" id="NF008747">
    <property type="entry name" value="PRK11780.1"/>
    <property type="match status" value="1"/>
</dbReference>
<organism evidence="1 2">
    <name type="scientific">Galendromus occidentalis</name>
    <name type="common">western predatory mite</name>
    <dbReference type="NCBI Taxonomy" id="34638"/>
    <lineage>
        <taxon>Eukaryota</taxon>
        <taxon>Metazoa</taxon>
        <taxon>Ecdysozoa</taxon>
        <taxon>Arthropoda</taxon>
        <taxon>Chelicerata</taxon>
        <taxon>Arachnida</taxon>
        <taxon>Acari</taxon>
        <taxon>Parasitiformes</taxon>
        <taxon>Mesostigmata</taxon>
        <taxon>Gamasina</taxon>
        <taxon>Phytoseioidea</taxon>
        <taxon>Phytoseiidae</taxon>
        <taxon>Typhlodrominae</taxon>
        <taxon>Galendromus</taxon>
    </lineage>
</organism>
<dbReference type="PANTHER" id="PTHR10224">
    <property type="entry name" value="ES1 PROTEIN HOMOLOG, MITOCHONDRIAL"/>
    <property type="match status" value="1"/>
</dbReference>
<dbReference type="CDD" id="cd03133">
    <property type="entry name" value="GATase1_ES1"/>
    <property type="match status" value="1"/>
</dbReference>
<reference evidence="2" key="1">
    <citation type="submission" date="2025-08" db="UniProtKB">
        <authorList>
            <consortium name="RefSeq"/>
        </authorList>
    </citation>
    <scope>IDENTIFICATION</scope>
</reference>
<dbReference type="GeneID" id="100900161"/>
<name>A0AAJ6QR63_9ACAR</name>
<sequence length="244" mass="26186">MLTSKVLTNSAAYLSRRFASNKVAVVLSGSGVYDGSEIHEASACLSHLTRHGIEPVCFAPDREQMHAVDHASGNPSAEKRNVLSESARIARGKIQSLSALRVQDVDAIVFPGGFGVAKNLSTFAVDGPNCQVDPLVEQTIKEFVSAKKPLAFCCIAPILAARVISGVKITLGMDKDDGNWPYAGSVEAVQSWGAKHENCTVSDVCVDETNLVVTTPAFMYNTEKFHEIYDGVGLMIAALKKLMK</sequence>
<gene>
    <name evidence="2" type="primary">LOC100900161</name>
</gene>